<dbReference type="PROSITE" id="PS00670">
    <property type="entry name" value="D_2_HYDROXYACID_DH_2"/>
    <property type="match status" value="1"/>
</dbReference>
<dbReference type="GO" id="GO:0016618">
    <property type="term" value="F:hydroxypyruvate reductase [NAD(P)H] activity"/>
    <property type="evidence" value="ECO:0007669"/>
    <property type="project" value="TreeGrafter"/>
</dbReference>
<dbReference type="InterPro" id="IPR006140">
    <property type="entry name" value="D-isomer_DH_NAD-bd"/>
</dbReference>
<dbReference type="SUPFAM" id="SSF52283">
    <property type="entry name" value="Formate/glycerate dehydrogenase catalytic domain-like"/>
    <property type="match status" value="1"/>
</dbReference>
<dbReference type="PANTHER" id="PTHR10996">
    <property type="entry name" value="2-HYDROXYACID DEHYDROGENASE-RELATED"/>
    <property type="match status" value="1"/>
</dbReference>
<dbReference type="PANTHER" id="PTHR10996:SF269">
    <property type="entry name" value="HYPOTHETICAL D-ISOMER SPECIFIC 2-HYDROXYACID DEHYDROGENASE (EUROFUNG)"/>
    <property type="match status" value="1"/>
</dbReference>
<dbReference type="InterPro" id="IPR029753">
    <property type="entry name" value="D-isomer_DH_CS"/>
</dbReference>
<evidence type="ECO:0000256" key="1">
    <source>
        <dbReference type="ARBA" id="ARBA00005854"/>
    </source>
</evidence>
<dbReference type="GO" id="GO:0030267">
    <property type="term" value="F:glyoxylate reductase (NADPH) activity"/>
    <property type="evidence" value="ECO:0007669"/>
    <property type="project" value="TreeGrafter"/>
</dbReference>
<evidence type="ECO:0000256" key="4">
    <source>
        <dbReference type="RuleBase" id="RU003719"/>
    </source>
</evidence>
<dbReference type="InterPro" id="IPR006139">
    <property type="entry name" value="D-isomer_2_OHA_DH_cat_dom"/>
</dbReference>
<feature type="domain" description="D-isomer specific 2-hydroxyacid dehydrogenase NAD-binding" evidence="6">
    <location>
        <begin position="123"/>
        <end position="297"/>
    </location>
</feature>
<organism evidence="7 8">
    <name type="scientific">Neohortaea acidophila</name>
    <dbReference type="NCBI Taxonomy" id="245834"/>
    <lineage>
        <taxon>Eukaryota</taxon>
        <taxon>Fungi</taxon>
        <taxon>Dikarya</taxon>
        <taxon>Ascomycota</taxon>
        <taxon>Pezizomycotina</taxon>
        <taxon>Dothideomycetes</taxon>
        <taxon>Dothideomycetidae</taxon>
        <taxon>Mycosphaerellales</taxon>
        <taxon>Teratosphaeriaceae</taxon>
        <taxon>Neohortaea</taxon>
    </lineage>
</organism>
<name>A0A6A6Q3C3_9PEZI</name>
<evidence type="ECO:0000256" key="3">
    <source>
        <dbReference type="ARBA" id="ARBA00023027"/>
    </source>
</evidence>
<evidence type="ECO:0000313" key="8">
    <source>
        <dbReference type="Proteomes" id="UP000799767"/>
    </source>
</evidence>
<dbReference type="Gene3D" id="3.40.50.720">
    <property type="entry name" value="NAD(P)-binding Rossmann-like Domain"/>
    <property type="match status" value="2"/>
</dbReference>
<keyword evidence="8" id="KW-1185">Reference proteome</keyword>
<reference evidence="7" key="1">
    <citation type="journal article" date="2020" name="Stud. Mycol.">
        <title>101 Dothideomycetes genomes: a test case for predicting lifestyles and emergence of pathogens.</title>
        <authorList>
            <person name="Haridas S."/>
            <person name="Albert R."/>
            <person name="Binder M."/>
            <person name="Bloem J."/>
            <person name="Labutti K."/>
            <person name="Salamov A."/>
            <person name="Andreopoulos B."/>
            <person name="Baker S."/>
            <person name="Barry K."/>
            <person name="Bills G."/>
            <person name="Bluhm B."/>
            <person name="Cannon C."/>
            <person name="Castanera R."/>
            <person name="Culley D."/>
            <person name="Daum C."/>
            <person name="Ezra D."/>
            <person name="Gonzalez J."/>
            <person name="Henrissat B."/>
            <person name="Kuo A."/>
            <person name="Liang C."/>
            <person name="Lipzen A."/>
            <person name="Lutzoni F."/>
            <person name="Magnuson J."/>
            <person name="Mondo S."/>
            <person name="Nolan M."/>
            <person name="Ohm R."/>
            <person name="Pangilinan J."/>
            <person name="Park H.-J."/>
            <person name="Ramirez L."/>
            <person name="Alfaro M."/>
            <person name="Sun H."/>
            <person name="Tritt A."/>
            <person name="Yoshinaga Y."/>
            <person name="Zwiers L.-H."/>
            <person name="Turgeon B."/>
            <person name="Goodwin S."/>
            <person name="Spatafora J."/>
            <person name="Crous P."/>
            <person name="Grigoriev I."/>
        </authorList>
    </citation>
    <scope>NUCLEOTIDE SEQUENCE</scope>
    <source>
        <strain evidence="7">CBS 113389</strain>
    </source>
</reference>
<evidence type="ECO:0000259" key="5">
    <source>
        <dbReference type="Pfam" id="PF00389"/>
    </source>
</evidence>
<gene>
    <name evidence="7" type="ORF">BDY17DRAFT_245625</name>
</gene>
<dbReference type="GeneID" id="54471648"/>
<dbReference type="PROSITE" id="PS00671">
    <property type="entry name" value="D_2_HYDROXYACID_DH_3"/>
    <property type="match status" value="1"/>
</dbReference>
<dbReference type="GO" id="GO:0051287">
    <property type="term" value="F:NAD binding"/>
    <property type="evidence" value="ECO:0007669"/>
    <property type="project" value="InterPro"/>
</dbReference>
<dbReference type="InterPro" id="IPR050223">
    <property type="entry name" value="D-isomer_2-hydroxyacid_DH"/>
</dbReference>
<dbReference type="OrthoDB" id="9991913at2759"/>
<evidence type="ECO:0000256" key="2">
    <source>
        <dbReference type="ARBA" id="ARBA00023002"/>
    </source>
</evidence>
<dbReference type="CDD" id="cd12168">
    <property type="entry name" value="Mand_dh_like"/>
    <property type="match status" value="1"/>
</dbReference>
<proteinExistence type="inferred from homology"/>
<feature type="domain" description="D-isomer specific 2-hydroxyacid dehydrogenase catalytic" evidence="5">
    <location>
        <begin position="66"/>
        <end position="328"/>
    </location>
</feature>
<dbReference type="Pfam" id="PF00389">
    <property type="entry name" value="2-Hacid_dh"/>
    <property type="match status" value="1"/>
</dbReference>
<dbReference type="InterPro" id="IPR029752">
    <property type="entry name" value="D-isomer_DH_CS1"/>
</dbReference>
<keyword evidence="2 4" id="KW-0560">Oxidoreductase</keyword>
<dbReference type="SUPFAM" id="SSF51735">
    <property type="entry name" value="NAD(P)-binding Rossmann-fold domains"/>
    <property type="match status" value="1"/>
</dbReference>
<dbReference type="PROSITE" id="PS00065">
    <property type="entry name" value="D_2_HYDROXYACID_DH_1"/>
    <property type="match status" value="1"/>
</dbReference>
<protein>
    <submittedName>
        <fullName evidence="7">Glyoxylate reductase</fullName>
    </submittedName>
</protein>
<evidence type="ECO:0000259" key="6">
    <source>
        <dbReference type="Pfam" id="PF02826"/>
    </source>
</evidence>
<evidence type="ECO:0000313" key="7">
    <source>
        <dbReference type="EMBL" id="KAF2486772.1"/>
    </source>
</evidence>
<dbReference type="GO" id="GO:0005829">
    <property type="term" value="C:cytosol"/>
    <property type="evidence" value="ECO:0007669"/>
    <property type="project" value="TreeGrafter"/>
</dbReference>
<dbReference type="FunFam" id="3.40.50.720:FF:000282">
    <property type="entry name" value="Glyoxylate reductase protein"/>
    <property type="match status" value="1"/>
</dbReference>
<accession>A0A6A6Q3C3</accession>
<dbReference type="AlphaFoldDB" id="A0A6A6Q3C3"/>
<dbReference type="InterPro" id="IPR036291">
    <property type="entry name" value="NAD(P)-bd_dom_sf"/>
</dbReference>
<dbReference type="Proteomes" id="UP000799767">
    <property type="component" value="Unassembled WGS sequence"/>
</dbReference>
<dbReference type="EMBL" id="MU001632">
    <property type="protein sequence ID" value="KAF2486772.1"/>
    <property type="molecule type" value="Genomic_DNA"/>
</dbReference>
<dbReference type="Pfam" id="PF02826">
    <property type="entry name" value="2-Hacid_dh_C"/>
    <property type="match status" value="1"/>
</dbReference>
<sequence>MTKPKVLLLGEIEYAHDAWNALSDIATLITPQSTTRPAFLQECTSGQLDGVHTIFRTFDSGSLTGPWDAELIAALPSSLRFCCHNGAGYDAIDVAACSARTPPLLVSNCPKAVDDATADAALFLLLGALRGFNSSMLALREGKWRGEPAPPLGHDPRGKVLGILGMGGIGRNLKRKCDALGMRTIYHNRKPLGAEEAAGAEYVEFDELLARADVVSLNLPLNPHTRHIISHAQLAKMKPGVVIVNTARGGVLDEEALVQALDSGHVRSCGLDVYDDEPNVHSGLIRNENVMLLPHMGTYTLETMAAMEERVVVNVREAVTKGRLVDLVVEQRGLV</sequence>
<keyword evidence="3" id="KW-0520">NAD</keyword>
<dbReference type="RefSeq" id="XP_033593341.1">
    <property type="nucleotide sequence ID" value="XM_033730646.1"/>
</dbReference>
<comment type="similarity">
    <text evidence="1 4">Belongs to the D-isomer specific 2-hydroxyacid dehydrogenase family.</text>
</comment>